<dbReference type="EMBL" id="CAMKVN010001619">
    <property type="protein sequence ID" value="CAI2177151.1"/>
    <property type="molecule type" value="Genomic_DNA"/>
</dbReference>
<feature type="domain" description="F-box" evidence="1">
    <location>
        <begin position="114"/>
        <end position="166"/>
    </location>
</feature>
<evidence type="ECO:0000259" key="1">
    <source>
        <dbReference type="PROSITE" id="PS50181"/>
    </source>
</evidence>
<dbReference type="Gene3D" id="1.20.1280.50">
    <property type="match status" value="1"/>
</dbReference>
<comment type="caution">
    <text evidence="2">The sequence shown here is derived from an EMBL/GenBank/DDBJ whole genome shotgun (WGS) entry which is preliminary data.</text>
</comment>
<dbReference type="SUPFAM" id="SSF81383">
    <property type="entry name" value="F-box domain"/>
    <property type="match status" value="1"/>
</dbReference>
<dbReference type="InterPro" id="IPR001810">
    <property type="entry name" value="F-box_dom"/>
</dbReference>
<dbReference type="InterPro" id="IPR036047">
    <property type="entry name" value="F-box-like_dom_sf"/>
</dbReference>
<dbReference type="OrthoDB" id="2322499at2759"/>
<organism evidence="2 3">
    <name type="scientific">Funneliformis geosporum</name>
    <dbReference type="NCBI Taxonomy" id="1117311"/>
    <lineage>
        <taxon>Eukaryota</taxon>
        <taxon>Fungi</taxon>
        <taxon>Fungi incertae sedis</taxon>
        <taxon>Mucoromycota</taxon>
        <taxon>Glomeromycotina</taxon>
        <taxon>Glomeromycetes</taxon>
        <taxon>Glomerales</taxon>
        <taxon>Glomeraceae</taxon>
        <taxon>Funneliformis</taxon>
    </lineage>
</organism>
<dbReference type="Proteomes" id="UP001153678">
    <property type="component" value="Unassembled WGS sequence"/>
</dbReference>
<sequence length="546" mass="64588">MGVDDILDLLQKESKTYNNNEQEEFAVWEVLNSSLLQLRRELWKDGKIVSFVVKKICNIYISCKNMSGSTFSSTTTSFHSFPSAPLLYYRFNSSSTQTSQTSPLNLLVDPQQSRCFFTVIPSEIFVEICRFLTPWDLDAISLVCSKFHEYLTCPTSSTTMNIWRTSRKSTIFFPQLPLPEGMNERDYCLVSMLERGCQFCNEKFDNIRIYWIFRVRSCWNCIMVRTIRISQRQSVPNFTAGLPYATFREEGMFGYQCKAFWKSDFRFAEIELSKIKKSERMNWIEEKRAKCEHLLTDALEREKAEKDSRKLHNHAKSDKIKNFSCKLMRNACYSFNKLRLCPTFAETIALPNHLFVKFTFTNWKDKIIKEYHEEEKKDSIRFKYHQIDKRLLDMLGPLINWKEHCATYKSPPYIDQDPRNPWSEEFIEFVIIPKIVKEAILCEEKAKFAKAALQLVENLIFKKVVDVKSAIAFGLGGNIIENHLKISHGHLDLECIEIDYNIMYNKYFKNYSINWFETGRYPYNLSQEFMNILKRYQMPWWETQTI</sequence>
<name>A0A9W4WWD8_9GLOM</name>
<gene>
    <name evidence="2" type="ORF">FWILDA_LOCUS7941</name>
</gene>
<accession>A0A9W4WWD8</accession>
<keyword evidence="3" id="KW-1185">Reference proteome</keyword>
<reference evidence="2" key="1">
    <citation type="submission" date="2022-08" db="EMBL/GenBank/DDBJ databases">
        <authorList>
            <person name="Kallberg Y."/>
            <person name="Tangrot J."/>
            <person name="Rosling A."/>
        </authorList>
    </citation>
    <scope>NUCLEOTIDE SEQUENCE</scope>
    <source>
        <strain evidence="2">Wild A</strain>
    </source>
</reference>
<dbReference type="Pfam" id="PF12937">
    <property type="entry name" value="F-box-like"/>
    <property type="match status" value="1"/>
</dbReference>
<proteinExistence type="predicted"/>
<dbReference type="CDD" id="cd09917">
    <property type="entry name" value="F-box_SF"/>
    <property type="match status" value="1"/>
</dbReference>
<protein>
    <submittedName>
        <fullName evidence="2">12903_t:CDS:1</fullName>
    </submittedName>
</protein>
<evidence type="ECO:0000313" key="2">
    <source>
        <dbReference type="EMBL" id="CAI2177151.1"/>
    </source>
</evidence>
<dbReference type="AlphaFoldDB" id="A0A9W4WWD8"/>
<dbReference type="PROSITE" id="PS50181">
    <property type="entry name" value="FBOX"/>
    <property type="match status" value="1"/>
</dbReference>
<evidence type="ECO:0000313" key="3">
    <source>
        <dbReference type="Proteomes" id="UP001153678"/>
    </source>
</evidence>